<protein>
    <recommendedName>
        <fullName evidence="1">Ferrous iron transporter FeoA-like domain-containing protein</fullName>
    </recommendedName>
</protein>
<dbReference type="PANTHER" id="PTHR42954:SF2">
    <property type="entry name" value="FE(2+) TRANSPORT PROTEIN A"/>
    <property type="match status" value="1"/>
</dbReference>
<sequence length="157" mass="17723">MEKLSDGVARKTYEFLGYQGNTRYDTHLKNLGLVKGTTLYIVTKEKNQPLIIMFKGVRLGLDVDVARDMVVREKELDNQVSMVSLSQLAVGQVSRVVKLLGTREVKRRLLDMGLTKGTPIVIKQVAPLGDPIEIRVRNYDLTLRKQEAEHIMVEGVD</sequence>
<dbReference type="OrthoDB" id="9811076at2"/>
<dbReference type="STRING" id="633807.BW732_08645"/>
<dbReference type="AlphaFoldDB" id="A0A1Q2D7C4"/>
<evidence type="ECO:0000259" key="1">
    <source>
        <dbReference type="SMART" id="SM00899"/>
    </source>
</evidence>
<dbReference type="Proteomes" id="UP000188246">
    <property type="component" value="Chromosome"/>
</dbReference>
<keyword evidence="3" id="KW-1185">Reference proteome</keyword>
<name>A0A1Q2D7C4_9ENTE</name>
<proteinExistence type="predicted"/>
<organism evidence="2 3">
    <name type="scientific">Vagococcus penaei</name>
    <dbReference type="NCBI Taxonomy" id="633807"/>
    <lineage>
        <taxon>Bacteria</taxon>
        <taxon>Bacillati</taxon>
        <taxon>Bacillota</taxon>
        <taxon>Bacilli</taxon>
        <taxon>Lactobacillales</taxon>
        <taxon>Enterococcaceae</taxon>
        <taxon>Vagococcus</taxon>
    </lineage>
</organism>
<dbReference type="Pfam" id="PF04023">
    <property type="entry name" value="FeoA"/>
    <property type="match status" value="1"/>
</dbReference>
<dbReference type="InterPro" id="IPR052713">
    <property type="entry name" value="FeoA"/>
</dbReference>
<feature type="domain" description="Ferrous iron transporter FeoA-like" evidence="1">
    <location>
        <begin position="2"/>
        <end position="73"/>
    </location>
</feature>
<gene>
    <name evidence="2" type="ORF">BW732_08645</name>
</gene>
<dbReference type="PANTHER" id="PTHR42954">
    <property type="entry name" value="FE(2+) TRANSPORT PROTEIN A"/>
    <property type="match status" value="1"/>
</dbReference>
<dbReference type="SMART" id="SM00899">
    <property type="entry name" value="FeoA"/>
    <property type="match status" value="2"/>
</dbReference>
<dbReference type="EMBL" id="CP019609">
    <property type="protein sequence ID" value="AQP54284.1"/>
    <property type="molecule type" value="Genomic_DNA"/>
</dbReference>
<evidence type="ECO:0000313" key="2">
    <source>
        <dbReference type="EMBL" id="AQP54284.1"/>
    </source>
</evidence>
<accession>A0A1Q2D7C4</accession>
<feature type="domain" description="Ferrous iron transporter FeoA-like" evidence="1">
    <location>
        <begin position="83"/>
        <end position="155"/>
    </location>
</feature>
<reference evidence="2 3" key="1">
    <citation type="journal article" date="2010" name="Int. J. Syst. Evol. Microbiol.">
        <title>Vagococcus penaei sp. nov., isolated from spoilage microbiota of cooked shrimp (Penaeus vannamei).</title>
        <authorList>
            <person name="Jaffres E."/>
            <person name="Prevost H."/>
            <person name="Rossero A."/>
            <person name="Joffraud J.J."/>
            <person name="Dousset X."/>
        </authorList>
    </citation>
    <scope>NUCLEOTIDE SEQUENCE [LARGE SCALE GENOMIC DNA]</scope>
    <source>
        <strain evidence="2 3">CD276</strain>
    </source>
</reference>
<evidence type="ECO:0000313" key="3">
    <source>
        <dbReference type="Proteomes" id="UP000188246"/>
    </source>
</evidence>
<dbReference type="RefSeq" id="WP_077276362.1">
    <property type="nucleotide sequence ID" value="NZ_CP019609.1"/>
</dbReference>
<dbReference type="GO" id="GO:0046914">
    <property type="term" value="F:transition metal ion binding"/>
    <property type="evidence" value="ECO:0007669"/>
    <property type="project" value="InterPro"/>
</dbReference>
<dbReference type="SUPFAM" id="SSF50037">
    <property type="entry name" value="C-terminal domain of transcriptional repressors"/>
    <property type="match status" value="2"/>
</dbReference>
<dbReference type="InterPro" id="IPR007167">
    <property type="entry name" value="Fe-transptr_FeoA-like"/>
</dbReference>
<dbReference type="InterPro" id="IPR008988">
    <property type="entry name" value="Transcriptional_repressor_C"/>
</dbReference>
<dbReference type="InterPro" id="IPR038157">
    <property type="entry name" value="FeoA_core_dom"/>
</dbReference>
<dbReference type="KEGG" id="vpi:BW732_08645"/>
<dbReference type="Gene3D" id="2.30.30.90">
    <property type="match status" value="2"/>
</dbReference>